<dbReference type="InParanoid" id="H2YS01"/>
<dbReference type="eggNOG" id="ENOG502QSXX">
    <property type="taxonomic scope" value="Eukaryota"/>
</dbReference>
<feature type="compositionally biased region" description="Low complexity" evidence="1">
    <location>
        <begin position="159"/>
        <end position="179"/>
    </location>
</feature>
<protein>
    <submittedName>
        <fullName evidence="2">Uncharacterized protein</fullName>
    </submittedName>
</protein>
<name>H2YS01_CIOSA</name>
<evidence type="ECO:0000256" key="1">
    <source>
        <dbReference type="SAM" id="MobiDB-lite"/>
    </source>
</evidence>
<reference evidence="2" key="2">
    <citation type="submission" date="2025-08" db="UniProtKB">
        <authorList>
            <consortium name="Ensembl"/>
        </authorList>
    </citation>
    <scope>IDENTIFICATION</scope>
</reference>
<accession>H2YS01</accession>
<reference evidence="2" key="3">
    <citation type="submission" date="2025-09" db="UniProtKB">
        <authorList>
            <consortium name="Ensembl"/>
        </authorList>
    </citation>
    <scope>IDENTIFICATION</scope>
</reference>
<sequence length="192" mass="22450">MSPKTSEICERRFERYQRRESAKDVWRKKRDVLETYSRLVEAKKERSHIEESLGEGARQREAQMAMLYRMDRIYESLESIQSKRRDANRQARENKFMQIYLQYQNSGSELNDVTSDVTSSSIHQFLEEERDLEQRLQELKSSPSGSFQVSPRVSIQRPSTSEHSIDFFSSSESASTASDMSLLTLPDSTVFR</sequence>
<proteinExistence type="predicted"/>
<feature type="compositionally biased region" description="Polar residues" evidence="1">
    <location>
        <begin position="140"/>
        <end position="158"/>
    </location>
</feature>
<dbReference type="Proteomes" id="UP000007875">
    <property type="component" value="Unassembled WGS sequence"/>
</dbReference>
<dbReference type="Ensembl" id="ENSCSAVT00000008219.1">
    <property type="protein sequence ID" value="ENSCSAVP00000008111.1"/>
    <property type="gene ID" value="ENSCSAVG00000004827.1"/>
</dbReference>
<dbReference type="AlphaFoldDB" id="H2YS01"/>
<organism evidence="2 3">
    <name type="scientific">Ciona savignyi</name>
    <name type="common">Pacific transparent sea squirt</name>
    <dbReference type="NCBI Taxonomy" id="51511"/>
    <lineage>
        <taxon>Eukaryota</taxon>
        <taxon>Metazoa</taxon>
        <taxon>Chordata</taxon>
        <taxon>Tunicata</taxon>
        <taxon>Ascidiacea</taxon>
        <taxon>Phlebobranchia</taxon>
        <taxon>Cionidae</taxon>
        <taxon>Ciona</taxon>
    </lineage>
</organism>
<dbReference type="HOGENOM" id="CLU_1414717_0_0_1"/>
<evidence type="ECO:0000313" key="2">
    <source>
        <dbReference type="Ensembl" id="ENSCSAVP00000008111.1"/>
    </source>
</evidence>
<evidence type="ECO:0000313" key="3">
    <source>
        <dbReference type="Proteomes" id="UP000007875"/>
    </source>
</evidence>
<feature type="region of interest" description="Disordered" evidence="1">
    <location>
        <begin position="138"/>
        <end position="179"/>
    </location>
</feature>
<reference evidence="3" key="1">
    <citation type="submission" date="2003-08" db="EMBL/GenBank/DDBJ databases">
        <authorList>
            <person name="Birren B."/>
            <person name="Nusbaum C."/>
            <person name="Abebe A."/>
            <person name="Abouelleil A."/>
            <person name="Adekoya E."/>
            <person name="Ait-zahra M."/>
            <person name="Allen N."/>
            <person name="Allen T."/>
            <person name="An P."/>
            <person name="Anderson M."/>
            <person name="Anderson S."/>
            <person name="Arachchi H."/>
            <person name="Armbruster J."/>
            <person name="Bachantsang P."/>
            <person name="Baldwin J."/>
            <person name="Barry A."/>
            <person name="Bayul T."/>
            <person name="Blitshsteyn B."/>
            <person name="Bloom T."/>
            <person name="Blye J."/>
            <person name="Boguslavskiy L."/>
            <person name="Borowsky M."/>
            <person name="Boukhgalter B."/>
            <person name="Brunache A."/>
            <person name="Butler J."/>
            <person name="Calixte N."/>
            <person name="Calvo S."/>
            <person name="Camarata J."/>
            <person name="Campo K."/>
            <person name="Chang J."/>
            <person name="Cheshatsang Y."/>
            <person name="Citroen M."/>
            <person name="Collymore A."/>
            <person name="Considine T."/>
            <person name="Cook A."/>
            <person name="Cooke P."/>
            <person name="Corum B."/>
            <person name="Cuomo C."/>
            <person name="David R."/>
            <person name="Dawoe T."/>
            <person name="Degray S."/>
            <person name="Dodge S."/>
            <person name="Dooley K."/>
            <person name="Dorje P."/>
            <person name="Dorjee K."/>
            <person name="Dorris L."/>
            <person name="Duffey N."/>
            <person name="Dupes A."/>
            <person name="Elkins T."/>
            <person name="Engels R."/>
            <person name="Erickson J."/>
            <person name="Farina A."/>
            <person name="Faro S."/>
            <person name="Ferreira P."/>
            <person name="Fischer H."/>
            <person name="Fitzgerald M."/>
            <person name="Foley K."/>
            <person name="Gage D."/>
            <person name="Galagan J."/>
            <person name="Gearin G."/>
            <person name="Gnerre S."/>
            <person name="Gnirke A."/>
            <person name="Goyette A."/>
            <person name="Graham J."/>
            <person name="Grandbois E."/>
            <person name="Gyaltsen K."/>
            <person name="Hafez N."/>
            <person name="Hagopian D."/>
            <person name="Hagos B."/>
            <person name="Hall J."/>
            <person name="Hatcher B."/>
            <person name="Heller A."/>
            <person name="Higgins H."/>
            <person name="Honan T."/>
            <person name="Horn A."/>
            <person name="Houde N."/>
            <person name="Hughes L."/>
            <person name="Hulme W."/>
            <person name="Husby E."/>
            <person name="Iliev I."/>
            <person name="Jaffe D."/>
            <person name="Jones C."/>
            <person name="Kamal M."/>
            <person name="Kamat A."/>
            <person name="Kamvysselis M."/>
            <person name="Karlsson E."/>
            <person name="Kells C."/>
            <person name="Kieu A."/>
            <person name="Kisner P."/>
            <person name="Kodira C."/>
            <person name="Kulbokas E."/>
            <person name="Labutti K."/>
            <person name="Lama D."/>
            <person name="Landers T."/>
            <person name="Leger J."/>
            <person name="Levine S."/>
            <person name="Lewis D."/>
            <person name="Lewis T."/>
            <person name="Lindblad-toh K."/>
            <person name="Liu X."/>
            <person name="Lokyitsang T."/>
            <person name="Lokyitsang Y."/>
            <person name="Lucien O."/>
            <person name="Lui A."/>
            <person name="Ma L.J."/>
            <person name="Mabbitt R."/>
            <person name="Macdonald J."/>
            <person name="Maclean C."/>
            <person name="Major J."/>
            <person name="Manning J."/>
            <person name="Marabella R."/>
            <person name="Maru K."/>
            <person name="Matthews C."/>
            <person name="Mauceli E."/>
            <person name="Mccarthy M."/>
            <person name="Mcdonough S."/>
            <person name="Mcghee T."/>
            <person name="Meldrim J."/>
            <person name="Meneus L."/>
            <person name="Mesirov J."/>
            <person name="Mihalev A."/>
            <person name="Mihova T."/>
            <person name="Mikkelsen T."/>
            <person name="Mlenga V."/>
            <person name="Moru K."/>
            <person name="Mozes J."/>
            <person name="Mulrain L."/>
            <person name="Munson G."/>
            <person name="Naylor J."/>
            <person name="Newes C."/>
            <person name="Nguyen C."/>
            <person name="Nguyen N."/>
            <person name="Nguyen T."/>
            <person name="Nicol R."/>
            <person name="Nielsen C."/>
            <person name="Nizzari M."/>
            <person name="Norbu C."/>
            <person name="Norbu N."/>
            <person name="O'donnell P."/>
            <person name="Okoawo O."/>
            <person name="O'leary S."/>
            <person name="Omotosho B."/>
            <person name="O'neill K."/>
            <person name="Osman S."/>
            <person name="Parker S."/>
            <person name="Perrin D."/>
            <person name="Phunkhang P."/>
            <person name="Piqani B."/>
            <person name="Purcell S."/>
            <person name="Rachupka T."/>
            <person name="Ramasamy U."/>
            <person name="Rameau R."/>
            <person name="Ray V."/>
            <person name="Raymond C."/>
            <person name="Retta R."/>
            <person name="Richardson S."/>
            <person name="Rise C."/>
            <person name="Rodriguez J."/>
            <person name="Rogers J."/>
            <person name="Rogov P."/>
            <person name="Rutman M."/>
            <person name="Schupbach R."/>
            <person name="Seaman C."/>
            <person name="Settipalli S."/>
            <person name="Sharpe T."/>
            <person name="Sheridan J."/>
            <person name="Sherpa N."/>
            <person name="Shi J."/>
            <person name="Smirnov S."/>
            <person name="Smith C."/>
            <person name="Sougnez C."/>
            <person name="Spencer B."/>
            <person name="Stalker J."/>
            <person name="Stange-thomann N."/>
            <person name="Stavropoulos S."/>
            <person name="Stetson K."/>
            <person name="Stone C."/>
            <person name="Stone S."/>
            <person name="Stubbs M."/>
            <person name="Talamas J."/>
            <person name="Tchuinga P."/>
            <person name="Tenzing P."/>
            <person name="Tesfaye S."/>
            <person name="Theodore J."/>
            <person name="Thoulutsang Y."/>
            <person name="Topham K."/>
            <person name="Towey S."/>
            <person name="Tsamla T."/>
            <person name="Tsomo N."/>
            <person name="Vallee D."/>
            <person name="Vassiliev H."/>
            <person name="Venkataraman V."/>
            <person name="Vinson J."/>
            <person name="Vo A."/>
            <person name="Wade C."/>
            <person name="Wang S."/>
            <person name="Wangchuk T."/>
            <person name="Wangdi T."/>
            <person name="Whittaker C."/>
            <person name="Wilkinson J."/>
            <person name="Wu Y."/>
            <person name="Wyman D."/>
            <person name="Yadav S."/>
            <person name="Yang S."/>
            <person name="Yang X."/>
            <person name="Yeager S."/>
            <person name="Yee E."/>
            <person name="Young G."/>
            <person name="Zainoun J."/>
            <person name="Zembeck L."/>
            <person name="Zimmer A."/>
            <person name="Zody M."/>
            <person name="Lander E."/>
        </authorList>
    </citation>
    <scope>NUCLEOTIDE SEQUENCE [LARGE SCALE GENOMIC DNA]</scope>
</reference>
<keyword evidence="3" id="KW-1185">Reference proteome</keyword>